<proteinExistence type="predicted"/>
<organism evidence="1 2">
    <name type="scientific">Portunus trituberculatus</name>
    <name type="common">Swimming crab</name>
    <name type="synonym">Neptunus trituberculatus</name>
    <dbReference type="NCBI Taxonomy" id="210409"/>
    <lineage>
        <taxon>Eukaryota</taxon>
        <taxon>Metazoa</taxon>
        <taxon>Ecdysozoa</taxon>
        <taxon>Arthropoda</taxon>
        <taxon>Crustacea</taxon>
        <taxon>Multicrustacea</taxon>
        <taxon>Malacostraca</taxon>
        <taxon>Eumalacostraca</taxon>
        <taxon>Eucarida</taxon>
        <taxon>Decapoda</taxon>
        <taxon>Pleocyemata</taxon>
        <taxon>Brachyura</taxon>
        <taxon>Eubrachyura</taxon>
        <taxon>Portunoidea</taxon>
        <taxon>Portunidae</taxon>
        <taxon>Portuninae</taxon>
        <taxon>Portunus</taxon>
    </lineage>
</organism>
<accession>A0A5B7IJ31</accession>
<protein>
    <submittedName>
        <fullName evidence="1">Uncharacterized protein</fullName>
    </submittedName>
</protein>
<comment type="caution">
    <text evidence="1">The sequence shown here is derived from an EMBL/GenBank/DDBJ whole genome shotgun (WGS) entry which is preliminary data.</text>
</comment>
<sequence>MITTLITLITFSHRRPQLSARDTRLHSATPLTGRAHMSLLVGLPSKSPFLSFLGAKNPCNVDIALTTPAAASANTLPPPALPAATGWTLRSLGVSLPNT</sequence>
<dbReference type="AlphaFoldDB" id="A0A5B7IJ31"/>
<keyword evidence="2" id="KW-1185">Reference proteome</keyword>
<evidence type="ECO:0000313" key="2">
    <source>
        <dbReference type="Proteomes" id="UP000324222"/>
    </source>
</evidence>
<name>A0A5B7IJ31_PORTR</name>
<gene>
    <name evidence="1" type="ORF">E2C01_076548</name>
</gene>
<dbReference type="Proteomes" id="UP000324222">
    <property type="component" value="Unassembled WGS sequence"/>
</dbReference>
<dbReference type="EMBL" id="VSRR010058361">
    <property type="protein sequence ID" value="MPC81909.1"/>
    <property type="molecule type" value="Genomic_DNA"/>
</dbReference>
<evidence type="ECO:0000313" key="1">
    <source>
        <dbReference type="EMBL" id="MPC81909.1"/>
    </source>
</evidence>
<reference evidence="1 2" key="1">
    <citation type="submission" date="2019-05" db="EMBL/GenBank/DDBJ databases">
        <title>Another draft genome of Portunus trituberculatus and its Hox gene families provides insights of decapod evolution.</title>
        <authorList>
            <person name="Jeong J.-H."/>
            <person name="Song I."/>
            <person name="Kim S."/>
            <person name="Choi T."/>
            <person name="Kim D."/>
            <person name="Ryu S."/>
            <person name="Kim W."/>
        </authorList>
    </citation>
    <scope>NUCLEOTIDE SEQUENCE [LARGE SCALE GENOMIC DNA]</scope>
    <source>
        <tissue evidence="1">Muscle</tissue>
    </source>
</reference>